<dbReference type="OrthoDB" id="10619032at2759"/>
<proteinExistence type="predicted"/>
<comment type="caution">
    <text evidence="1">The sequence shown here is derived from an EMBL/GenBank/DDBJ whole genome shotgun (WGS) entry which is preliminary data.</text>
</comment>
<accession>A0A8B6H851</accession>
<name>A0A8B6H851_MYTGA</name>
<reference evidence="1" key="1">
    <citation type="submission" date="2018-11" db="EMBL/GenBank/DDBJ databases">
        <authorList>
            <person name="Alioto T."/>
            <person name="Alioto T."/>
        </authorList>
    </citation>
    <scope>NUCLEOTIDE SEQUENCE</scope>
</reference>
<keyword evidence="2" id="KW-1185">Reference proteome</keyword>
<gene>
    <name evidence="1" type="ORF">MGAL_10B061040</name>
</gene>
<protein>
    <submittedName>
        <fullName evidence="1">Uncharacterized protein</fullName>
    </submittedName>
</protein>
<evidence type="ECO:0000313" key="2">
    <source>
        <dbReference type="Proteomes" id="UP000596742"/>
    </source>
</evidence>
<sequence length="246" mass="27578">MPTREDIQRIRTQQGRALPARTQINRAARMPITTNTRRTRGEFRDTEMTVGGRTPTELQAVGTSRIQNTRRTRGEFRDTEMPIGGGTQTELQAVGTSRTQNTRRTRGEFRDTEMNIGGRTQTEVQAVDTFRTQDTRRNRNNDIRNTRAESARTIRTQASGIDETAATLPEQRQTAATLPEQRQTVAGGRSNSNFAIVPMNVEQTGGRTSTNRRPVLAIVPIDNNAQPADFVNFARTIPRSVLQQAR</sequence>
<evidence type="ECO:0000313" key="1">
    <source>
        <dbReference type="EMBL" id="VDI74799.1"/>
    </source>
</evidence>
<dbReference type="EMBL" id="UYJE01009611">
    <property type="protein sequence ID" value="VDI74799.1"/>
    <property type="molecule type" value="Genomic_DNA"/>
</dbReference>
<dbReference type="AlphaFoldDB" id="A0A8B6H851"/>
<dbReference type="Proteomes" id="UP000596742">
    <property type="component" value="Unassembled WGS sequence"/>
</dbReference>
<organism evidence="1 2">
    <name type="scientific">Mytilus galloprovincialis</name>
    <name type="common">Mediterranean mussel</name>
    <dbReference type="NCBI Taxonomy" id="29158"/>
    <lineage>
        <taxon>Eukaryota</taxon>
        <taxon>Metazoa</taxon>
        <taxon>Spiralia</taxon>
        <taxon>Lophotrochozoa</taxon>
        <taxon>Mollusca</taxon>
        <taxon>Bivalvia</taxon>
        <taxon>Autobranchia</taxon>
        <taxon>Pteriomorphia</taxon>
        <taxon>Mytilida</taxon>
        <taxon>Mytiloidea</taxon>
        <taxon>Mytilidae</taxon>
        <taxon>Mytilinae</taxon>
        <taxon>Mytilus</taxon>
    </lineage>
</organism>